<accession>A0A1B6NRN8</accession>
<protein>
    <submittedName>
        <fullName evidence="1">Uncharacterized protein</fullName>
    </submittedName>
</protein>
<name>A0A1B6NRN8_9ZZZZ</name>
<feature type="non-terminal residue" evidence="1">
    <location>
        <position position="30"/>
    </location>
</feature>
<dbReference type="EMBL" id="AYSL01001330">
    <property type="protein sequence ID" value="KTF06155.1"/>
    <property type="molecule type" value="Genomic_DNA"/>
</dbReference>
<organism evidence="1">
    <name type="scientific">marine sediment metagenome</name>
    <dbReference type="NCBI Taxonomy" id="412755"/>
    <lineage>
        <taxon>unclassified sequences</taxon>
        <taxon>metagenomes</taxon>
        <taxon>ecological metagenomes</taxon>
    </lineage>
</organism>
<reference evidence="1" key="1">
    <citation type="submission" date="2013-11" db="EMBL/GenBank/DDBJ databases">
        <title>Microbial diversity, functional groups and degradation webs in Northern and Southern Mediterranean and Red Sea marine crude oil polluted sites.</title>
        <authorList>
            <person name="Daffonchio D."/>
            <person name="Mapelli F."/>
            <person name="Ferrer M."/>
            <person name="Richter M."/>
            <person name="Cherif A."/>
            <person name="Malkawi H.I."/>
            <person name="Yakimov M.M."/>
            <person name="Abdel-Fattah Y.R."/>
            <person name="Blaghen M."/>
            <person name="Golyshin P.N."/>
            <person name="Kalogerakis N."/>
            <person name="Boon N."/>
            <person name="Magagnini M."/>
            <person name="Fava F."/>
        </authorList>
    </citation>
    <scope>NUCLEOTIDE SEQUENCE</scope>
</reference>
<evidence type="ECO:0000313" key="1">
    <source>
        <dbReference type="EMBL" id="KTF06155.1"/>
    </source>
</evidence>
<comment type="caution">
    <text evidence="1">The sequence shown here is derived from an EMBL/GenBank/DDBJ whole genome shotgun (WGS) entry which is preliminary data.</text>
</comment>
<gene>
    <name evidence="1" type="ORF">MGSAQ_002349</name>
</gene>
<sequence>MPVKYFTKVTQLAEILNNSDEVNTKEFVIG</sequence>
<proteinExistence type="predicted"/>
<dbReference type="AlphaFoldDB" id="A0A1B6NRN8"/>